<evidence type="ECO:0000313" key="2">
    <source>
        <dbReference type="EMBL" id="MXP43756.1"/>
    </source>
</evidence>
<comment type="caution">
    <text evidence="2">The sequence shown here is derived from an EMBL/GenBank/DDBJ whole genome shotgun (WGS) entry which is preliminary data.</text>
</comment>
<name>A0A845B0P6_9SPHN</name>
<gene>
    <name evidence="2" type="ORF">GRI65_04700</name>
</gene>
<dbReference type="Proteomes" id="UP000431922">
    <property type="component" value="Unassembled WGS sequence"/>
</dbReference>
<keyword evidence="3" id="KW-1185">Reference proteome</keyword>
<sequence>MRVKAPRISRTIGRFKGERRLIVLLILVAIALAGRGWLAENPQHDPWAPLDLNDPPGWATERKLLALRDDPQTCRDVLTRSDVAFTSLDPAGQDECRRTDRTVLGNLPLSPAPPPTTCAVGAGVYLWLRDVAQPAAEEILGSRIARVEHYGAYSCRRLYGRSDGRWSEHATGNAIDIGGFVLEDGRRVTVLGDWDDSGEGPEARFLSQVRDGACDLYSTVLSPEYNEAHRDHFHFDQSPRYRGVCR</sequence>
<feature type="domain" description="Extensin-like C-terminal" evidence="1">
    <location>
        <begin position="73"/>
        <end position="246"/>
    </location>
</feature>
<dbReference type="InterPro" id="IPR009683">
    <property type="entry name" value="Extensin-like_C"/>
</dbReference>
<organism evidence="2 3">
    <name type="scientific">Allopontixanthobacter sediminis</name>
    <dbReference type="NCBI Taxonomy" id="1689985"/>
    <lineage>
        <taxon>Bacteria</taxon>
        <taxon>Pseudomonadati</taxon>
        <taxon>Pseudomonadota</taxon>
        <taxon>Alphaproteobacteria</taxon>
        <taxon>Sphingomonadales</taxon>
        <taxon>Erythrobacteraceae</taxon>
        <taxon>Allopontixanthobacter</taxon>
    </lineage>
</organism>
<reference evidence="2 3" key="1">
    <citation type="submission" date="2019-12" db="EMBL/GenBank/DDBJ databases">
        <title>Genomic-based taxomic classification of the family Erythrobacteraceae.</title>
        <authorList>
            <person name="Xu L."/>
        </authorList>
    </citation>
    <scope>NUCLEOTIDE SEQUENCE [LARGE SCALE GENOMIC DNA]</scope>
    <source>
        <strain evidence="2 3">KCTC 42453</strain>
    </source>
</reference>
<dbReference type="OrthoDB" id="9809788at2"/>
<accession>A0A845B0P6</accession>
<proteinExistence type="predicted"/>
<dbReference type="AlphaFoldDB" id="A0A845B0P6"/>
<evidence type="ECO:0000259" key="1">
    <source>
        <dbReference type="Pfam" id="PF06904"/>
    </source>
</evidence>
<dbReference type="Pfam" id="PF06904">
    <property type="entry name" value="Extensin-like_C"/>
    <property type="match status" value="1"/>
</dbReference>
<dbReference type="EMBL" id="WTYL01000001">
    <property type="protein sequence ID" value="MXP43756.1"/>
    <property type="molecule type" value="Genomic_DNA"/>
</dbReference>
<evidence type="ECO:0000313" key="3">
    <source>
        <dbReference type="Proteomes" id="UP000431922"/>
    </source>
</evidence>
<protein>
    <submittedName>
        <fullName evidence="2">Extensin</fullName>
    </submittedName>
</protein>